<accession>A0A2P5FRM3</accession>
<dbReference type="Proteomes" id="UP000237000">
    <property type="component" value="Unassembled WGS sequence"/>
</dbReference>
<evidence type="ECO:0000313" key="2">
    <source>
        <dbReference type="Proteomes" id="UP000237000"/>
    </source>
</evidence>
<dbReference type="EMBL" id="JXTC01000013">
    <property type="protein sequence ID" value="POO00404.1"/>
    <property type="molecule type" value="Genomic_DNA"/>
</dbReference>
<dbReference type="InParanoid" id="A0A2P5FRM3"/>
<comment type="caution">
    <text evidence="1">The sequence shown here is derived from an EMBL/GenBank/DDBJ whole genome shotgun (WGS) entry which is preliminary data.</text>
</comment>
<organism evidence="1 2">
    <name type="scientific">Trema orientale</name>
    <name type="common">Charcoal tree</name>
    <name type="synonym">Celtis orientalis</name>
    <dbReference type="NCBI Taxonomy" id="63057"/>
    <lineage>
        <taxon>Eukaryota</taxon>
        <taxon>Viridiplantae</taxon>
        <taxon>Streptophyta</taxon>
        <taxon>Embryophyta</taxon>
        <taxon>Tracheophyta</taxon>
        <taxon>Spermatophyta</taxon>
        <taxon>Magnoliopsida</taxon>
        <taxon>eudicotyledons</taxon>
        <taxon>Gunneridae</taxon>
        <taxon>Pentapetalae</taxon>
        <taxon>rosids</taxon>
        <taxon>fabids</taxon>
        <taxon>Rosales</taxon>
        <taxon>Cannabaceae</taxon>
        <taxon>Trema</taxon>
    </lineage>
</organism>
<gene>
    <name evidence="1" type="ORF">TorRG33x02_038170</name>
</gene>
<proteinExistence type="predicted"/>
<dbReference type="AlphaFoldDB" id="A0A2P5FRM3"/>
<evidence type="ECO:0000313" key="1">
    <source>
        <dbReference type="EMBL" id="POO00404.1"/>
    </source>
</evidence>
<protein>
    <submittedName>
        <fullName evidence="1">Uncharacterized protein</fullName>
    </submittedName>
</protein>
<name>A0A2P5FRM3_TREOI</name>
<keyword evidence="2" id="KW-1185">Reference proteome</keyword>
<sequence>MRVVVSRREALLGRDERVQGPEQRVQNLTVGFELCWGHVEVNVSDFKTLTFSFDGYDVGLDVSFGRS</sequence>
<reference evidence="2" key="1">
    <citation type="submission" date="2016-06" db="EMBL/GenBank/DDBJ databases">
        <title>Parallel loss of symbiosis genes in relatives of nitrogen-fixing non-legume Parasponia.</title>
        <authorList>
            <person name="Van Velzen R."/>
            <person name="Holmer R."/>
            <person name="Bu F."/>
            <person name="Rutten L."/>
            <person name="Van Zeijl A."/>
            <person name="Liu W."/>
            <person name="Santuari L."/>
            <person name="Cao Q."/>
            <person name="Sharma T."/>
            <person name="Shen D."/>
            <person name="Roswanjaya Y."/>
            <person name="Wardhani T."/>
            <person name="Kalhor M.S."/>
            <person name="Jansen J."/>
            <person name="Van den Hoogen J."/>
            <person name="Gungor B."/>
            <person name="Hartog M."/>
            <person name="Hontelez J."/>
            <person name="Verver J."/>
            <person name="Yang W.-C."/>
            <person name="Schijlen E."/>
            <person name="Repin R."/>
            <person name="Schilthuizen M."/>
            <person name="Schranz E."/>
            <person name="Heidstra R."/>
            <person name="Miyata K."/>
            <person name="Fedorova E."/>
            <person name="Kohlen W."/>
            <person name="Bisseling T."/>
            <person name="Smit S."/>
            <person name="Geurts R."/>
        </authorList>
    </citation>
    <scope>NUCLEOTIDE SEQUENCE [LARGE SCALE GENOMIC DNA]</scope>
    <source>
        <strain evidence="2">cv. RG33-2</strain>
    </source>
</reference>
<dbReference type="OrthoDB" id="10444328at2759"/>